<evidence type="ECO:0000256" key="2">
    <source>
        <dbReference type="ARBA" id="ARBA00022679"/>
    </source>
</evidence>
<dbReference type="GO" id="GO:0016094">
    <property type="term" value="P:polyprenol biosynthetic process"/>
    <property type="evidence" value="ECO:0007669"/>
    <property type="project" value="TreeGrafter"/>
</dbReference>
<dbReference type="OMA" id="YWPAFRE"/>
<dbReference type="InterPro" id="IPR018520">
    <property type="entry name" value="UPP_synth-like_CS"/>
</dbReference>
<dbReference type="Pfam" id="PF01255">
    <property type="entry name" value="Prenyltransf"/>
    <property type="match status" value="1"/>
</dbReference>
<accession>A0A226EP13</accession>
<dbReference type="Gene3D" id="3.40.1180.10">
    <property type="entry name" value="Decaprenyl diphosphate synthase-like"/>
    <property type="match status" value="1"/>
</dbReference>
<comment type="similarity">
    <text evidence="1 4">Belongs to the UPP synthase family.</text>
</comment>
<evidence type="ECO:0000313" key="6">
    <source>
        <dbReference type="Proteomes" id="UP000198287"/>
    </source>
</evidence>
<organism evidence="5 6">
    <name type="scientific">Folsomia candida</name>
    <name type="common">Springtail</name>
    <dbReference type="NCBI Taxonomy" id="158441"/>
    <lineage>
        <taxon>Eukaryota</taxon>
        <taxon>Metazoa</taxon>
        <taxon>Ecdysozoa</taxon>
        <taxon>Arthropoda</taxon>
        <taxon>Hexapoda</taxon>
        <taxon>Collembola</taxon>
        <taxon>Entomobryomorpha</taxon>
        <taxon>Isotomoidea</taxon>
        <taxon>Isotomidae</taxon>
        <taxon>Proisotominae</taxon>
        <taxon>Folsomia</taxon>
    </lineage>
</organism>
<proteinExistence type="inferred from homology"/>
<dbReference type="InterPro" id="IPR036424">
    <property type="entry name" value="UPP_synth-like_sf"/>
</dbReference>
<evidence type="ECO:0000256" key="3">
    <source>
        <dbReference type="ARBA" id="ARBA00047353"/>
    </source>
</evidence>
<dbReference type="STRING" id="158441.A0A226EP13"/>
<dbReference type="InterPro" id="IPR001441">
    <property type="entry name" value="UPP_synth-like"/>
</dbReference>
<dbReference type="PANTHER" id="PTHR10291:SF43">
    <property type="entry name" value="DEHYDRODOLICHYL DIPHOSPHATE SYNTHASE COMPLEX SUBUNIT DHDDS"/>
    <property type="match status" value="1"/>
</dbReference>
<evidence type="ECO:0000256" key="1">
    <source>
        <dbReference type="ARBA" id="ARBA00005432"/>
    </source>
</evidence>
<comment type="caution">
    <text evidence="5">The sequence shown here is derived from an EMBL/GenBank/DDBJ whole genome shotgun (WGS) entry which is preliminary data.</text>
</comment>
<dbReference type="PROSITE" id="PS01066">
    <property type="entry name" value="UPP_SYNTHASE"/>
    <property type="match status" value="1"/>
</dbReference>
<dbReference type="GO" id="GO:0045547">
    <property type="term" value="F:ditrans,polycis-polyprenyl diphosphate synthase [(2E,6E)-farnesyl diphosphate specific] activity"/>
    <property type="evidence" value="ECO:0007669"/>
    <property type="project" value="UniProtKB-EC"/>
</dbReference>
<dbReference type="NCBIfam" id="TIGR00055">
    <property type="entry name" value="uppS"/>
    <property type="match status" value="1"/>
</dbReference>
<dbReference type="EMBL" id="LNIX01000002">
    <property type="protein sequence ID" value="OXA59239.1"/>
    <property type="molecule type" value="Genomic_DNA"/>
</dbReference>
<comment type="catalytic activity">
    <reaction evidence="3">
        <text>n isopentenyl diphosphate + (2E,6E)-farnesyl diphosphate = a di-trans,poly-cis-polyprenyl diphosphate + n diphosphate</text>
        <dbReference type="Rhea" id="RHEA:53008"/>
        <dbReference type="Rhea" id="RHEA-COMP:19494"/>
        <dbReference type="ChEBI" id="CHEBI:33019"/>
        <dbReference type="ChEBI" id="CHEBI:128769"/>
        <dbReference type="ChEBI" id="CHEBI:136960"/>
        <dbReference type="ChEBI" id="CHEBI:175763"/>
        <dbReference type="EC" id="2.5.1.87"/>
    </reaction>
</comment>
<dbReference type="EC" id="2.5.1.-" evidence="4"/>
<sequence length="326" mass="38051">MAMQSGQMSILEILASSIVKMGPMPEHIAIIMDGNRRYARRNGLKVLFGHLKGAETLADVDRFAKALLCKELTVYAFSSENFRRNKEEVTNLMNVIEHNCTKMLQRVDSGTNIDTCIQFIGDWENCPDSLRYRMANLMVKTRNFKPYQLNVAIVYTGREGILRSLTSLPVSIKNQENVNLHSHLNPCEWNEYLVEQSQHLSDMRPVDMLIRTGGDCRLSDFMMWETTQAYIHFTPETWPEFTFWRLLHAILMYQVHRRTVPKPVSSKENISKIEVDALQGILRNARNERWKRIEQQAMKDTPYEKIEKVIKYENKFLQVVQNLTIF</sequence>
<dbReference type="Proteomes" id="UP000198287">
    <property type="component" value="Unassembled WGS sequence"/>
</dbReference>
<keyword evidence="2 4" id="KW-0808">Transferase</keyword>
<dbReference type="CDD" id="cd00475">
    <property type="entry name" value="Cis_IPPS"/>
    <property type="match status" value="1"/>
</dbReference>
<keyword evidence="6" id="KW-1185">Reference proteome</keyword>
<dbReference type="GO" id="GO:1904423">
    <property type="term" value="C:dehydrodolichyl diphosphate synthase complex"/>
    <property type="evidence" value="ECO:0007669"/>
    <property type="project" value="TreeGrafter"/>
</dbReference>
<evidence type="ECO:0000313" key="5">
    <source>
        <dbReference type="EMBL" id="OXA59239.1"/>
    </source>
</evidence>
<dbReference type="HAMAP" id="MF_01139">
    <property type="entry name" value="ISPT"/>
    <property type="match status" value="1"/>
</dbReference>
<name>A0A226EP13_FOLCA</name>
<dbReference type="OrthoDB" id="4173905at2759"/>
<gene>
    <name evidence="5" type="ORF">Fcan01_04719</name>
</gene>
<evidence type="ECO:0000256" key="4">
    <source>
        <dbReference type="RuleBase" id="RU363018"/>
    </source>
</evidence>
<dbReference type="GO" id="GO:0005783">
    <property type="term" value="C:endoplasmic reticulum"/>
    <property type="evidence" value="ECO:0007669"/>
    <property type="project" value="TreeGrafter"/>
</dbReference>
<reference evidence="5 6" key="1">
    <citation type="submission" date="2015-12" db="EMBL/GenBank/DDBJ databases">
        <title>The genome of Folsomia candida.</title>
        <authorList>
            <person name="Faddeeva A."/>
            <person name="Derks M.F."/>
            <person name="Anvar Y."/>
            <person name="Smit S."/>
            <person name="Van Straalen N."/>
            <person name="Roelofs D."/>
        </authorList>
    </citation>
    <scope>NUCLEOTIDE SEQUENCE [LARGE SCALE GENOMIC DNA]</scope>
    <source>
        <strain evidence="5 6">VU population</strain>
        <tissue evidence="5">Whole body</tissue>
    </source>
</reference>
<protein>
    <recommendedName>
        <fullName evidence="4">Alkyl transferase</fullName>
        <ecNumber evidence="4">2.5.1.-</ecNumber>
    </recommendedName>
</protein>
<dbReference type="PANTHER" id="PTHR10291">
    <property type="entry name" value="DEHYDRODOLICHYL DIPHOSPHATE SYNTHASE FAMILY MEMBER"/>
    <property type="match status" value="1"/>
</dbReference>
<dbReference type="SUPFAM" id="SSF64005">
    <property type="entry name" value="Undecaprenyl diphosphate synthase"/>
    <property type="match status" value="1"/>
</dbReference>
<dbReference type="AlphaFoldDB" id="A0A226EP13"/>